<dbReference type="EMBL" id="JBGBZN010000002">
    <property type="protein sequence ID" value="MEY9469718.1"/>
    <property type="molecule type" value="Genomic_DNA"/>
</dbReference>
<proteinExistence type="predicted"/>
<protein>
    <recommendedName>
        <fullName evidence="1">Transposase IS66 C-terminal domain-containing protein</fullName>
    </recommendedName>
</protein>
<dbReference type="InterPro" id="IPR039552">
    <property type="entry name" value="IS66_C"/>
</dbReference>
<comment type="caution">
    <text evidence="2">The sequence shown here is derived from an EMBL/GenBank/DDBJ whole genome shotgun (WGS) entry which is preliminary data.</text>
</comment>
<reference evidence="2 3" key="1">
    <citation type="submission" date="2024-07" db="EMBL/GenBank/DDBJ databases">
        <title>Genomic Encyclopedia of Type Strains, Phase V (KMG-V): Genome sequencing to study the core and pangenomes of soil and plant-associated prokaryotes.</title>
        <authorList>
            <person name="Whitman W."/>
        </authorList>
    </citation>
    <scope>NUCLEOTIDE SEQUENCE [LARGE SCALE GENOMIC DNA]</scope>
    <source>
        <strain evidence="2 3">USDA 222</strain>
    </source>
</reference>
<evidence type="ECO:0000259" key="1">
    <source>
        <dbReference type="Pfam" id="PF13817"/>
    </source>
</evidence>
<dbReference type="Proteomes" id="UP001565474">
    <property type="component" value="Unassembled WGS sequence"/>
</dbReference>
<sequence length="127" mass="14384">MLLFCLQVIRTRCLPDPTVAPNTGLSSRPRLDLQINGVDPLAYFTNVLTRIADGHPNCDIDQRWAFRAPALKGRLRFNEVNGLRICSSPSGCLKKAQEYELFVRSFRSCSNLPAYSRRRKTNQTRAA</sequence>
<feature type="domain" description="Transposase IS66 C-terminal" evidence="1">
    <location>
        <begin position="35"/>
        <end position="62"/>
    </location>
</feature>
<evidence type="ECO:0000313" key="3">
    <source>
        <dbReference type="Proteomes" id="UP001565474"/>
    </source>
</evidence>
<name>A0ABV4GFM1_9BRAD</name>
<keyword evidence="3" id="KW-1185">Reference proteome</keyword>
<dbReference type="Pfam" id="PF13817">
    <property type="entry name" value="DDE_Tnp_IS66_C"/>
    <property type="match status" value="1"/>
</dbReference>
<organism evidence="2 3">
    <name type="scientific">Bradyrhizobium yuanmingense</name>
    <dbReference type="NCBI Taxonomy" id="108015"/>
    <lineage>
        <taxon>Bacteria</taxon>
        <taxon>Pseudomonadati</taxon>
        <taxon>Pseudomonadota</taxon>
        <taxon>Alphaproteobacteria</taxon>
        <taxon>Hyphomicrobiales</taxon>
        <taxon>Nitrobacteraceae</taxon>
        <taxon>Bradyrhizobium</taxon>
    </lineage>
</organism>
<evidence type="ECO:0000313" key="2">
    <source>
        <dbReference type="EMBL" id="MEY9469718.1"/>
    </source>
</evidence>
<accession>A0ABV4GFM1</accession>
<gene>
    <name evidence="2" type="ORF">ABH992_002117</name>
</gene>